<keyword evidence="10 11" id="KW-0472">Membrane</keyword>
<dbReference type="InterPro" id="IPR050428">
    <property type="entry name" value="TCS_sensor_his_kinase"/>
</dbReference>
<dbReference type="EMBL" id="LGTW01000016">
    <property type="protein sequence ID" value="KWX22053.1"/>
    <property type="molecule type" value="Genomic_DNA"/>
</dbReference>
<evidence type="ECO:0000259" key="13">
    <source>
        <dbReference type="PROSITE" id="PS50885"/>
    </source>
</evidence>
<dbReference type="PATRIC" id="fig|59750.3.peg.1950"/>
<evidence type="ECO:0000256" key="2">
    <source>
        <dbReference type="ARBA" id="ARBA00004236"/>
    </source>
</evidence>
<feature type="domain" description="Histidine kinase" evidence="12">
    <location>
        <begin position="253"/>
        <end position="462"/>
    </location>
</feature>
<dbReference type="PROSITE" id="PS50109">
    <property type="entry name" value="HIS_KIN"/>
    <property type="match status" value="1"/>
</dbReference>
<evidence type="ECO:0000313" key="14">
    <source>
        <dbReference type="EMBL" id="KWX22053.1"/>
    </source>
</evidence>
<dbReference type="PANTHER" id="PTHR45436:SF5">
    <property type="entry name" value="SENSOR HISTIDINE KINASE TRCS"/>
    <property type="match status" value="1"/>
</dbReference>
<dbReference type="SUPFAM" id="SSF55874">
    <property type="entry name" value="ATPase domain of HSP90 chaperone/DNA topoisomerase II/histidine kinase"/>
    <property type="match status" value="1"/>
</dbReference>
<dbReference type="Gene3D" id="6.10.340.10">
    <property type="match status" value="1"/>
</dbReference>
<evidence type="ECO:0000313" key="15">
    <source>
        <dbReference type="Proteomes" id="UP000070612"/>
    </source>
</evidence>
<evidence type="ECO:0000256" key="11">
    <source>
        <dbReference type="SAM" id="Phobius"/>
    </source>
</evidence>
<reference evidence="14 15" key="1">
    <citation type="submission" date="2015-07" db="EMBL/GenBank/DDBJ databases">
        <title>A draft genome sequence of Mycobacterium wolinskyi.</title>
        <authorList>
            <person name="de Man T.J."/>
            <person name="Perry K.A."/>
            <person name="Coulliette A.D."/>
            <person name="Jensen B."/>
            <person name="Toney N.C."/>
            <person name="Limbago B.M."/>
            <person name="Noble-Wang J."/>
        </authorList>
    </citation>
    <scope>NUCLEOTIDE SEQUENCE [LARGE SCALE GENOMIC DNA]</scope>
    <source>
        <strain evidence="14 15">CDC_01</strain>
    </source>
</reference>
<organism evidence="14 15">
    <name type="scientific">Mycolicibacterium wolinskyi</name>
    <dbReference type="NCBI Taxonomy" id="59750"/>
    <lineage>
        <taxon>Bacteria</taxon>
        <taxon>Bacillati</taxon>
        <taxon>Actinomycetota</taxon>
        <taxon>Actinomycetes</taxon>
        <taxon>Mycobacteriales</taxon>
        <taxon>Mycobacteriaceae</taxon>
        <taxon>Mycolicibacterium</taxon>
    </lineage>
</organism>
<dbReference type="Pfam" id="PF00672">
    <property type="entry name" value="HAMP"/>
    <property type="match status" value="1"/>
</dbReference>
<dbReference type="InterPro" id="IPR036097">
    <property type="entry name" value="HisK_dim/P_sf"/>
</dbReference>
<dbReference type="SMART" id="SM00388">
    <property type="entry name" value="HisKA"/>
    <property type="match status" value="1"/>
</dbReference>
<evidence type="ECO:0000259" key="12">
    <source>
        <dbReference type="PROSITE" id="PS50109"/>
    </source>
</evidence>
<evidence type="ECO:0000256" key="4">
    <source>
        <dbReference type="ARBA" id="ARBA00022553"/>
    </source>
</evidence>
<evidence type="ECO:0000256" key="8">
    <source>
        <dbReference type="ARBA" id="ARBA00022989"/>
    </source>
</evidence>
<evidence type="ECO:0000256" key="6">
    <source>
        <dbReference type="ARBA" id="ARBA00022692"/>
    </source>
</evidence>
<dbReference type="CDD" id="cd06225">
    <property type="entry name" value="HAMP"/>
    <property type="match status" value="1"/>
</dbReference>
<dbReference type="PROSITE" id="PS50885">
    <property type="entry name" value="HAMP"/>
    <property type="match status" value="1"/>
</dbReference>
<dbReference type="InterPro" id="IPR003661">
    <property type="entry name" value="HisK_dim/P_dom"/>
</dbReference>
<dbReference type="Gene3D" id="1.10.287.130">
    <property type="match status" value="1"/>
</dbReference>
<dbReference type="GO" id="GO:0005886">
    <property type="term" value="C:plasma membrane"/>
    <property type="evidence" value="ECO:0007669"/>
    <property type="project" value="UniProtKB-SubCell"/>
</dbReference>
<sequence length="471" mass="50044">MTRMPDRLARLFQPKYWGVSARSAAVAGSVVFVALTVAGVVLAAVVYRTLLSGVESAAVHRVGQISADLESGGPAQLDATLLATDRRVLAVQVMTPNGTVVRRSPSAPTTPLIPLDEIGPGLQIGIPEHASPFGQIQFSSGTVDTRSGRYIVLVGEGTEAVMSTVQAVAIALAVWTPLVMGVSAAATFVLVRRSMRSVDRIRTRVAEISTSDLAERVPVPNSRDEIAALAQTMNEMLARIEDGHAAQKRFVADASHELRSPLATIISALEVAADHPELLDQELAVSTLMPEAHRMRLLVDDLLLLARADEHGLAMGHDDVDLDDLAAREAEKLRRETSLQIRADISPTRVTGDAGALARVLRNLVDNAARHTVSLIDISVHTDGDRAVMSVGDDGPGIPEPDRLRVFDRFVRLDPDRSRRGGGSGLGLAIVAEVVAAHHGSVRIEDSPAGGTRVTVQLPLAGASYAPESSR</sequence>
<dbReference type="Gene3D" id="3.30.565.10">
    <property type="entry name" value="Histidine kinase-like ATPase, C-terminal domain"/>
    <property type="match status" value="1"/>
</dbReference>
<dbReference type="CDD" id="cd00075">
    <property type="entry name" value="HATPase"/>
    <property type="match status" value="1"/>
</dbReference>
<dbReference type="InterPro" id="IPR004358">
    <property type="entry name" value="Sig_transdc_His_kin-like_C"/>
</dbReference>
<feature type="transmembrane region" description="Helical" evidence="11">
    <location>
        <begin position="168"/>
        <end position="191"/>
    </location>
</feature>
<dbReference type="PRINTS" id="PR00344">
    <property type="entry name" value="BCTRLSENSOR"/>
</dbReference>
<dbReference type="SUPFAM" id="SSF47384">
    <property type="entry name" value="Homodimeric domain of signal transducing histidine kinase"/>
    <property type="match status" value="1"/>
</dbReference>
<dbReference type="AlphaFoldDB" id="A0A132PIC1"/>
<dbReference type="Pfam" id="PF02518">
    <property type="entry name" value="HATPase_c"/>
    <property type="match status" value="1"/>
</dbReference>
<keyword evidence="15" id="KW-1185">Reference proteome</keyword>
<dbReference type="EC" id="2.7.13.3" evidence="3"/>
<evidence type="ECO:0000256" key="10">
    <source>
        <dbReference type="ARBA" id="ARBA00023136"/>
    </source>
</evidence>
<keyword evidence="5" id="KW-0808">Transferase</keyword>
<proteinExistence type="predicted"/>
<dbReference type="InterPro" id="IPR005467">
    <property type="entry name" value="His_kinase_dom"/>
</dbReference>
<keyword evidence="4" id="KW-0597">Phosphoprotein</keyword>
<comment type="catalytic activity">
    <reaction evidence="1">
        <text>ATP + protein L-histidine = ADP + protein N-phospho-L-histidine.</text>
        <dbReference type="EC" id="2.7.13.3"/>
    </reaction>
</comment>
<name>A0A132PIC1_9MYCO</name>
<comment type="subcellular location">
    <subcellularLocation>
        <location evidence="2">Cell membrane</location>
    </subcellularLocation>
</comment>
<evidence type="ECO:0000256" key="3">
    <source>
        <dbReference type="ARBA" id="ARBA00012438"/>
    </source>
</evidence>
<dbReference type="SMART" id="SM00387">
    <property type="entry name" value="HATPase_c"/>
    <property type="match status" value="1"/>
</dbReference>
<comment type="caution">
    <text evidence="14">The sequence shown here is derived from an EMBL/GenBank/DDBJ whole genome shotgun (WGS) entry which is preliminary data.</text>
</comment>
<evidence type="ECO:0000256" key="5">
    <source>
        <dbReference type="ARBA" id="ARBA00022679"/>
    </source>
</evidence>
<dbReference type="CDD" id="cd00082">
    <property type="entry name" value="HisKA"/>
    <property type="match status" value="1"/>
</dbReference>
<evidence type="ECO:0000256" key="7">
    <source>
        <dbReference type="ARBA" id="ARBA00022777"/>
    </source>
</evidence>
<evidence type="ECO:0000256" key="9">
    <source>
        <dbReference type="ARBA" id="ARBA00023012"/>
    </source>
</evidence>
<keyword evidence="6 11" id="KW-0812">Transmembrane</keyword>
<dbReference type="Proteomes" id="UP000070612">
    <property type="component" value="Unassembled WGS sequence"/>
</dbReference>
<feature type="domain" description="HAMP" evidence="13">
    <location>
        <begin position="192"/>
        <end position="245"/>
    </location>
</feature>
<dbReference type="InterPro" id="IPR003594">
    <property type="entry name" value="HATPase_dom"/>
</dbReference>
<dbReference type="InterPro" id="IPR003660">
    <property type="entry name" value="HAMP_dom"/>
</dbReference>
<dbReference type="InterPro" id="IPR036890">
    <property type="entry name" value="HATPase_C_sf"/>
</dbReference>
<dbReference type="GO" id="GO:0000155">
    <property type="term" value="F:phosphorelay sensor kinase activity"/>
    <property type="evidence" value="ECO:0007669"/>
    <property type="project" value="InterPro"/>
</dbReference>
<dbReference type="SUPFAM" id="SSF158472">
    <property type="entry name" value="HAMP domain-like"/>
    <property type="match status" value="1"/>
</dbReference>
<keyword evidence="8 11" id="KW-1133">Transmembrane helix</keyword>
<dbReference type="PANTHER" id="PTHR45436">
    <property type="entry name" value="SENSOR HISTIDINE KINASE YKOH"/>
    <property type="match status" value="1"/>
</dbReference>
<accession>A0A132PIC1</accession>
<dbReference type="SMART" id="SM00304">
    <property type="entry name" value="HAMP"/>
    <property type="match status" value="1"/>
</dbReference>
<evidence type="ECO:0000256" key="1">
    <source>
        <dbReference type="ARBA" id="ARBA00000085"/>
    </source>
</evidence>
<dbReference type="Pfam" id="PF00512">
    <property type="entry name" value="HisKA"/>
    <property type="match status" value="1"/>
</dbReference>
<keyword evidence="9" id="KW-0902">Two-component regulatory system</keyword>
<dbReference type="STRING" id="59750.AWC31_08225"/>
<keyword evidence="7 14" id="KW-0418">Kinase</keyword>
<gene>
    <name evidence="14" type="ORF">AFM11_22980</name>
</gene>
<protein>
    <recommendedName>
        <fullName evidence="3">histidine kinase</fullName>
        <ecNumber evidence="3">2.7.13.3</ecNumber>
    </recommendedName>
</protein>